<accession>A0AA39N1B5</accession>
<sequence>MLHIPSTTFGAVTLGAPTPSSKNCGLATKALPLFLLQYRSLLQLCHHASPTKTPDIVTLLSQASRWNTVWTCRAEGGEEPFVVKLVPEAHSVMIWREFYLNSGNNHDGISDPKGHPNFVDGLRLSETSMAL</sequence>
<dbReference type="Proteomes" id="UP001175226">
    <property type="component" value="Unassembled WGS sequence"/>
</dbReference>
<proteinExistence type="predicted"/>
<protein>
    <submittedName>
        <fullName evidence="1">Uncharacterized protein</fullName>
    </submittedName>
</protein>
<comment type="caution">
    <text evidence="1">The sequence shown here is derived from an EMBL/GenBank/DDBJ whole genome shotgun (WGS) entry which is preliminary data.</text>
</comment>
<organism evidence="1 2">
    <name type="scientific">Armillaria borealis</name>
    <dbReference type="NCBI Taxonomy" id="47425"/>
    <lineage>
        <taxon>Eukaryota</taxon>
        <taxon>Fungi</taxon>
        <taxon>Dikarya</taxon>
        <taxon>Basidiomycota</taxon>
        <taxon>Agaricomycotina</taxon>
        <taxon>Agaricomycetes</taxon>
        <taxon>Agaricomycetidae</taxon>
        <taxon>Agaricales</taxon>
        <taxon>Marasmiineae</taxon>
        <taxon>Physalacriaceae</taxon>
        <taxon>Armillaria</taxon>
    </lineage>
</organism>
<evidence type="ECO:0000313" key="1">
    <source>
        <dbReference type="EMBL" id="KAK0454307.1"/>
    </source>
</evidence>
<name>A0AA39N1B5_9AGAR</name>
<dbReference type="EMBL" id="JAUEPT010000002">
    <property type="protein sequence ID" value="KAK0454307.1"/>
    <property type="molecule type" value="Genomic_DNA"/>
</dbReference>
<gene>
    <name evidence="1" type="ORF">EV421DRAFT_1729524</name>
</gene>
<keyword evidence="2" id="KW-1185">Reference proteome</keyword>
<dbReference type="AlphaFoldDB" id="A0AA39N1B5"/>
<reference evidence="1" key="1">
    <citation type="submission" date="2023-06" db="EMBL/GenBank/DDBJ databases">
        <authorList>
            <consortium name="Lawrence Berkeley National Laboratory"/>
            <person name="Ahrendt S."/>
            <person name="Sahu N."/>
            <person name="Indic B."/>
            <person name="Wong-Bajracharya J."/>
            <person name="Merenyi Z."/>
            <person name="Ke H.-M."/>
            <person name="Monk M."/>
            <person name="Kocsube S."/>
            <person name="Drula E."/>
            <person name="Lipzen A."/>
            <person name="Balint B."/>
            <person name="Henrissat B."/>
            <person name="Andreopoulos B."/>
            <person name="Martin F.M."/>
            <person name="Harder C.B."/>
            <person name="Rigling D."/>
            <person name="Ford K.L."/>
            <person name="Foster G.D."/>
            <person name="Pangilinan J."/>
            <person name="Papanicolaou A."/>
            <person name="Barry K."/>
            <person name="LaButti K."/>
            <person name="Viragh M."/>
            <person name="Koriabine M."/>
            <person name="Yan M."/>
            <person name="Riley R."/>
            <person name="Champramary S."/>
            <person name="Plett K.L."/>
            <person name="Tsai I.J."/>
            <person name="Slot J."/>
            <person name="Sipos G."/>
            <person name="Plett J."/>
            <person name="Nagy L.G."/>
            <person name="Grigoriev I.V."/>
        </authorList>
    </citation>
    <scope>NUCLEOTIDE SEQUENCE</scope>
    <source>
        <strain evidence="1">FPL87.14</strain>
    </source>
</reference>
<evidence type="ECO:0000313" key="2">
    <source>
        <dbReference type="Proteomes" id="UP001175226"/>
    </source>
</evidence>